<gene>
    <name evidence="1" type="ORF">IAB00_02910</name>
</gene>
<dbReference type="EMBL" id="DVMH01000018">
    <property type="protein sequence ID" value="HIU10183.1"/>
    <property type="molecule type" value="Genomic_DNA"/>
</dbReference>
<dbReference type="AlphaFoldDB" id="A0A9D1KYD3"/>
<reference evidence="1" key="1">
    <citation type="submission" date="2020-10" db="EMBL/GenBank/DDBJ databases">
        <authorList>
            <person name="Gilroy R."/>
        </authorList>
    </citation>
    <scope>NUCLEOTIDE SEQUENCE</scope>
    <source>
        <strain evidence="1">2830</strain>
    </source>
</reference>
<dbReference type="Proteomes" id="UP000824124">
    <property type="component" value="Unassembled WGS sequence"/>
</dbReference>
<name>A0A9D1KYD3_9FIRM</name>
<dbReference type="Pfam" id="PF17236">
    <property type="entry name" value="SU10_MCP"/>
    <property type="match status" value="1"/>
</dbReference>
<comment type="caution">
    <text evidence="1">The sequence shown here is derived from an EMBL/GenBank/DDBJ whole genome shotgun (WGS) entry which is preliminary data.</text>
</comment>
<organism evidence="1 2">
    <name type="scientific">Candidatus Avidehalobacter gallistercoris</name>
    <dbReference type="NCBI Taxonomy" id="2840694"/>
    <lineage>
        <taxon>Bacteria</taxon>
        <taxon>Bacillati</taxon>
        <taxon>Bacillota</taxon>
        <taxon>Clostridia</taxon>
        <taxon>Eubacteriales</taxon>
        <taxon>Peptococcaceae</taxon>
        <taxon>Peptococcaceae incertae sedis</taxon>
        <taxon>Candidatus Avidehalobacter</taxon>
    </lineage>
</organism>
<protein>
    <submittedName>
        <fullName evidence="1">DUF5309 family protein</fullName>
    </submittedName>
</protein>
<proteinExistence type="predicted"/>
<accession>A0A9D1KYD3</accession>
<evidence type="ECO:0000313" key="1">
    <source>
        <dbReference type="EMBL" id="HIU10183.1"/>
    </source>
</evidence>
<evidence type="ECO:0000313" key="2">
    <source>
        <dbReference type="Proteomes" id="UP000824124"/>
    </source>
</evidence>
<reference evidence="1" key="2">
    <citation type="journal article" date="2021" name="PeerJ">
        <title>Extensive microbial diversity within the chicken gut microbiome revealed by metagenomics and culture.</title>
        <authorList>
            <person name="Gilroy R."/>
            <person name="Ravi A."/>
            <person name="Getino M."/>
            <person name="Pursley I."/>
            <person name="Horton D.L."/>
            <person name="Alikhan N.F."/>
            <person name="Baker D."/>
            <person name="Gharbi K."/>
            <person name="Hall N."/>
            <person name="Watson M."/>
            <person name="Adriaenssens E.M."/>
            <person name="Foster-Nyarko E."/>
            <person name="Jarju S."/>
            <person name="Secka A."/>
            <person name="Antonio M."/>
            <person name="Oren A."/>
            <person name="Chaudhuri R.R."/>
            <person name="La Ragione R."/>
            <person name="Hildebrand F."/>
            <person name="Pallen M.J."/>
        </authorList>
    </citation>
    <scope>NUCLEOTIDE SEQUENCE</scope>
    <source>
        <strain evidence="1">2830</strain>
    </source>
</reference>
<sequence length="326" mass="34931">MAQVTNVGTVWNLPNYAGELFTADSLQTPLLSMIGGLSGGRQTTNFEFPTAVLYDYPEATQPEISEEASVTAPTASMAVRSQESNVVQIHQEVINLSYAKQSNTGRLAGLNTADLAESLADERAFQVQHKLVKIARDVEHSFINGKYQKSTGSSVANKTRGLLELCSGGTTIDAKGATLSKNLLQQIFRKMAAAGAYFSNMVMFLPAYQKQALSEIYATQFVGSTLFAPAERNVGGLNITEIETDFCRVGVCWNRFMPSDSILIADVAHIAPVFQAVPGKGVLFEEELAKTGAADKIQIYGQIGLAHGPAFLHASITGLADGTAIE</sequence>
<dbReference type="InterPro" id="IPR035198">
    <property type="entry name" value="SU10_MCP"/>
</dbReference>